<dbReference type="GO" id="GO:0048254">
    <property type="term" value="P:snoRNA localization"/>
    <property type="evidence" value="ECO:0007669"/>
    <property type="project" value="TreeGrafter"/>
</dbReference>
<evidence type="ECO:0000256" key="6">
    <source>
        <dbReference type="ARBA" id="ARBA00022723"/>
    </source>
</evidence>
<accession>A0A3P8WFC9</accession>
<evidence type="ECO:0000256" key="12">
    <source>
        <dbReference type="SAM" id="MobiDB-lite"/>
    </source>
</evidence>
<evidence type="ECO:0000256" key="9">
    <source>
        <dbReference type="ARBA" id="ARBA00023242"/>
    </source>
</evidence>
<dbReference type="InterPro" id="IPR048371">
    <property type="entry name" value="ZNHIT3_C"/>
</dbReference>
<dbReference type="KEGG" id="csem:103394914"/>
<dbReference type="GeneID" id="103394914"/>
<evidence type="ECO:0000256" key="2">
    <source>
        <dbReference type="ARBA" id="ARBA00004496"/>
    </source>
</evidence>
<protein>
    <recommendedName>
        <fullName evidence="3">Zinc finger HIT domain-containing protein 3</fullName>
    </recommendedName>
</protein>
<dbReference type="SUPFAM" id="SSF144232">
    <property type="entry name" value="HIT/MYND zinc finger-like"/>
    <property type="match status" value="1"/>
</dbReference>
<evidence type="ECO:0000256" key="3">
    <source>
        <dbReference type="ARBA" id="ARBA00021568"/>
    </source>
</evidence>
<keyword evidence="8" id="KW-0862">Zinc</keyword>
<dbReference type="PROSITE" id="PS51083">
    <property type="entry name" value="ZF_HIT"/>
    <property type="match status" value="1"/>
</dbReference>
<dbReference type="GO" id="GO:0000463">
    <property type="term" value="P:maturation of LSU-rRNA from tricistronic rRNA transcript (SSU-rRNA, 5.8S rRNA, LSU-rRNA)"/>
    <property type="evidence" value="ECO:0007669"/>
    <property type="project" value="TreeGrafter"/>
</dbReference>
<dbReference type="STRING" id="244447.ENSCSEP00000025419"/>
<keyword evidence="15" id="KW-1185">Reference proteome</keyword>
<evidence type="ECO:0000256" key="1">
    <source>
        <dbReference type="ARBA" id="ARBA00004123"/>
    </source>
</evidence>
<evidence type="ECO:0000256" key="8">
    <source>
        <dbReference type="ARBA" id="ARBA00022833"/>
    </source>
</evidence>
<dbReference type="PANTHER" id="PTHR13483">
    <property type="entry name" value="BOX C_D SNORNA PROTEIN 1-RELATED"/>
    <property type="match status" value="1"/>
</dbReference>
<name>A0A3P8WFC9_CYNSE</name>
<dbReference type="Gene3D" id="3.30.60.190">
    <property type="match status" value="1"/>
</dbReference>
<reference evidence="14" key="3">
    <citation type="submission" date="2025-09" db="UniProtKB">
        <authorList>
            <consortium name="Ensembl"/>
        </authorList>
    </citation>
    <scope>IDENTIFICATION</scope>
</reference>
<evidence type="ECO:0000256" key="7">
    <source>
        <dbReference type="ARBA" id="ARBA00022771"/>
    </source>
</evidence>
<keyword evidence="9" id="KW-0539">Nucleus</keyword>
<dbReference type="PANTHER" id="PTHR13483:SF11">
    <property type="entry name" value="ZINC FINGER HIT DOMAIN-CONTAINING PROTEIN 3"/>
    <property type="match status" value="1"/>
</dbReference>
<dbReference type="InterPro" id="IPR007529">
    <property type="entry name" value="Znf_HIT"/>
</dbReference>
<evidence type="ECO:0000313" key="14">
    <source>
        <dbReference type="Ensembl" id="ENSCSEP00000025419.1"/>
    </source>
</evidence>
<dbReference type="GO" id="GO:0008270">
    <property type="term" value="F:zinc ion binding"/>
    <property type="evidence" value="ECO:0007669"/>
    <property type="project" value="UniProtKB-UniRule"/>
</dbReference>
<dbReference type="CTD" id="9326"/>
<keyword evidence="5" id="KW-0597">Phosphoprotein</keyword>
<dbReference type="GO" id="GO:0070761">
    <property type="term" value="C:pre-snoRNP complex"/>
    <property type="evidence" value="ECO:0007669"/>
    <property type="project" value="TreeGrafter"/>
</dbReference>
<evidence type="ECO:0000256" key="5">
    <source>
        <dbReference type="ARBA" id="ARBA00022553"/>
    </source>
</evidence>
<dbReference type="OrthoDB" id="18412at2759"/>
<evidence type="ECO:0000313" key="15">
    <source>
        <dbReference type="Proteomes" id="UP000265120"/>
    </source>
</evidence>
<dbReference type="RefSeq" id="XP_008330608.1">
    <property type="nucleotide sequence ID" value="XM_008332386.3"/>
</dbReference>
<comment type="subunit">
    <text evidence="10">Thyroid receptor interacting proteins (TRIPs) specifically interact with the ligand binding domain of the thyroid receptor (TR). Requires the presence of thyroid hormone for its interaction. Interacts with NUFIP1. Interacts (via HIT-type zinc finger) with the RUVBL1/RUVBL2 complex in the presence of ADP.</text>
</comment>
<dbReference type="GeneTree" id="ENSGT00390000010822"/>
<feature type="compositionally biased region" description="Polar residues" evidence="12">
    <location>
        <begin position="48"/>
        <end position="67"/>
    </location>
</feature>
<dbReference type="Pfam" id="PF04438">
    <property type="entry name" value="zf-HIT"/>
    <property type="match status" value="1"/>
</dbReference>
<keyword evidence="4" id="KW-0963">Cytoplasm</keyword>
<evidence type="ECO:0000256" key="11">
    <source>
        <dbReference type="PROSITE-ProRule" id="PRU00453"/>
    </source>
</evidence>
<reference evidence="14" key="2">
    <citation type="submission" date="2025-08" db="UniProtKB">
        <authorList>
            <consortium name="Ensembl"/>
        </authorList>
    </citation>
    <scope>IDENTIFICATION</scope>
</reference>
<comment type="subcellular location">
    <subcellularLocation>
        <location evidence="2">Cytoplasm</location>
    </subcellularLocation>
    <subcellularLocation>
        <location evidence="1">Nucleus</location>
    </subcellularLocation>
</comment>
<dbReference type="OMA" id="CNEAQSK"/>
<evidence type="ECO:0000256" key="10">
    <source>
        <dbReference type="ARBA" id="ARBA00046946"/>
    </source>
</evidence>
<evidence type="ECO:0000256" key="4">
    <source>
        <dbReference type="ARBA" id="ARBA00022490"/>
    </source>
</evidence>
<keyword evidence="6" id="KW-0479">Metal-binding</keyword>
<dbReference type="AlphaFoldDB" id="A0A3P8WFC9"/>
<dbReference type="InParanoid" id="A0A3P8WFC9"/>
<feature type="region of interest" description="Disordered" evidence="12">
    <location>
        <begin position="47"/>
        <end position="68"/>
    </location>
</feature>
<dbReference type="GO" id="GO:0021549">
    <property type="term" value="P:cerebellum development"/>
    <property type="evidence" value="ECO:0007669"/>
    <property type="project" value="Ensembl"/>
</dbReference>
<reference evidence="14 15" key="1">
    <citation type="journal article" date="2014" name="Nat. Genet.">
        <title>Whole-genome sequence of a flatfish provides insights into ZW sex chromosome evolution and adaptation to a benthic lifestyle.</title>
        <authorList>
            <person name="Chen S."/>
            <person name="Zhang G."/>
            <person name="Shao C."/>
            <person name="Huang Q."/>
            <person name="Liu G."/>
            <person name="Zhang P."/>
            <person name="Song W."/>
            <person name="An N."/>
            <person name="Chalopin D."/>
            <person name="Volff J.N."/>
            <person name="Hong Y."/>
            <person name="Li Q."/>
            <person name="Sha Z."/>
            <person name="Zhou H."/>
            <person name="Xie M."/>
            <person name="Yu Q."/>
            <person name="Liu Y."/>
            <person name="Xiang H."/>
            <person name="Wang N."/>
            <person name="Wu K."/>
            <person name="Yang C."/>
            <person name="Zhou Q."/>
            <person name="Liao X."/>
            <person name="Yang L."/>
            <person name="Hu Q."/>
            <person name="Zhang J."/>
            <person name="Meng L."/>
            <person name="Jin L."/>
            <person name="Tian Y."/>
            <person name="Lian J."/>
            <person name="Yang J."/>
            <person name="Miao G."/>
            <person name="Liu S."/>
            <person name="Liang Z."/>
            <person name="Yan F."/>
            <person name="Li Y."/>
            <person name="Sun B."/>
            <person name="Zhang H."/>
            <person name="Zhang J."/>
            <person name="Zhu Y."/>
            <person name="Du M."/>
            <person name="Zhao Y."/>
            <person name="Schartl M."/>
            <person name="Tang Q."/>
            <person name="Wang J."/>
        </authorList>
    </citation>
    <scope>NUCLEOTIDE SEQUENCE</scope>
</reference>
<dbReference type="GO" id="GO:0000492">
    <property type="term" value="P:box C/D snoRNP assembly"/>
    <property type="evidence" value="ECO:0007669"/>
    <property type="project" value="TreeGrafter"/>
</dbReference>
<evidence type="ECO:0000259" key="13">
    <source>
        <dbReference type="PROSITE" id="PS51083"/>
    </source>
</evidence>
<dbReference type="InterPro" id="IPR051639">
    <property type="entry name" value="BCD1"/>
</dbReference>
<feature type="domain" description="HIT-type" evidence="13">
    <location>
        <begin position="4"/>
        <end position="37"/>
    </location>
</feature>
<dbReference type="Pfam" id="PF21373">
    <property type="entry name" value="ZNHIT3_C"/>
    <property type="match status" value="1"/>
</dbReference>
<keyword evidence="7 11" id="KW-0863">Zinc-finger</keyword>
<dbReference type="CDD" id="cd23024">
    <property type="entry name" value="zf-HIT_ZNHIT2-3"/>
    <property type="match status" value="1"/>
</dbReference>
<dbReference type="GO" id="GO:0005737">
    <property type="term" value="C:cytoplasm"/>
    <property type="evidence" value="ECO:0007669"/>
    <property type="project" value="UniProtKB-SubCell"/>
</dbReference>
<proteinExistence type="predicted"/>
<dbReference type="Proteomes" id="UP000265120">
    <property type="component" value="Chromosome 19"/>
</dbReference>
<organism evidence="14 15">
    <name type="scientific">Cynoglossus semilaevis</name>
    <name type="common">Tongue sole</name>
    <dbReference type="NCBI Taxonomy" id="244447"/>
    <lineage>
        <taxon>Eukaryota</taxon>
        <taxon>Metazoa</taxon>
        <taxon>Chordata</taxon>
        <taxon>Craniata</taxon>
        <taxon>Vertebrata</taxon>
        <taxon>Euteleostomi</taxon>
        <taxon>Actinopterygii</taxon>
        <taxon>Neopterygii</taxon>
        <taxon>Teleostei</taxon>
        <taxon>Neoteleostei</taxon>
        <taxon>Acanthomorphata</taxon>
        <taxon>Carangaria</taxon>
        <taxon>Pleuronectiformes</taxon>
        <taxon>Pleuronectoidei</taxon>
        <taxon>Cynoglossidae</taxon>
        <taxon>Cynoglossinae</taxon>
        <taxon>Cynoglossus</taxon>
    </lineage>
</organism>
<sequence length="150" mass="16625">MQICGVCSEQAIKYRCPGCRVRYCSLGCYKRHKGDACLYAVQTPELGDSSTTDVRASNTGQTKSNADGTPWSVDSLLCEDIIDRVPLPKLQLLGQSKELKDLLSNPHLRRLLRSVDTAESKDNAMKTVMQEPLFVEFADRCLNIVQGDGQ</sequence>
<dbReference type="Ensembl" id="ENSCSET00000025756.1">
    <property type="protein sequence ID" value="ENSCSEP00000025419.1"/>
    <property type="gene ID" value="ENSCSEG00000016225.1"/>
</dbReference>
<dbReference type="GO" id="GO:0005634">
    <property type="term" value="C:nucleus"/>
    <property type="evidence" value="ECO:0007669"/>
    <property type="project" value="UniProtKB-SubCell"/>
</dbReference>
<dbReference type="FunCoup" id="A0A3P8WFC9">
    <property type="interactions" value="474"/>
</dbReference>